<feature type="transmembrane region" description="Helical" evidence="2">
    <location>
        <begin position="448"/>
        <end position="468"/>
    </location>
</feature>
<feature type="transmembrane region" description="Helical" evidence="2">
    <location>
        <begin position="506"/>
        <end position="527"/>
    </location>
</feature>
<protein>
    <submittedName>
        <fullName evidence="4">TRAP transporter permease</fullName>
    </submittedName>
</protein>
<feature type="transmembrane region" description="Helical" evidence="2">
    <location>
        <begin position="179"/>
        <end position="196"/>
    </location>
</feature>
<feature type="transmembrane region" description="Helical" evidence="2">
    <location>
        <begin position="73"/>
        <end position="94"/>
    </location>
</feature>
<keyword evidence="5" id="KW-1185">Reference proteome</keyword>
<feature type="transmembrane region" description="Helical" evidence="2">
    <location>
        <begin position="690"/>
        <end position="717"/>
    </location>
</feature>
<dbReference type="Pfam" id="PF06808">
    <property type="entry name" value="DctM"/>
    <property type="match status" value="1"/>
</dbReference>
<keyword evidence="2" id="KW-1133">Transmembrane helix</keyword>
<feature type="transmembrane region" description="Helical" evidence="2">
    <location>
        <begin position="625"/>
        <end position="644"/>
    </location>
</feature>
<feature type="transmembrane region" description="Helical" evidence="2">
    <location>
        <begin position="47"/>
        <end position="67"/>
    </location>
</feature>
<comment type="caution">
    <text evidence="4">The sequence shown here is derived from an EMBL/GenBank/DDBJ whole genome shotgun (WGS) entry which is preliminary data.</text>
</comment>
<proteinExistence type="predicted"/>
<dbReference type="PANTHER" id="PTHR43849">
    <property type="entry name" value="BLL3936 PROTEIN"/>
    <property type="match status" value="1"/>
</dbReference>
<keyword evidence="1" id="KW-0813">Transport</keyword>
<feature type="transmembrane region" description="Helical" evidence="2">
    <location>
        <begin position="534"/>
        <end position="559"/>
    </location>
</feature>
<dbReference type="Proteomes" id="UP001269267">
    <property type="component" value="Unassembled WGS sequence"/>
</dbReference>
<feature type="transmembrane region" description="Helical" evidence="2">
    <location>
        <begin position="590"/>
        <end position="613"/>
    </location>
</feature>
<reference evidence="4 5" key="1">
    <citation type="submission" date="2023-04" db="EMBL/GenBank/DDBJ databases">
        <title>A long-awaited taxogenomic arrangement of the family Halomonadaceae.</title>
        <authorList>
            <person name="De La Haba R."/>
            <person name="Chuvochina M."/>
            <person name="Wittouck S."/>
            <person name="Arahal D.R."/>
            <person name="Sanchez-Porro C."/>
            <person name="Hugenholtz P."/>
            <person name="Ventosa A."/>
        </authorList>
    </citation>
    <scope>NUCLEOTIDE SEQUENCE [LARGE SCALE GENOMIC DNA]</scope>
    <source>
        <strain evidence="4 5">DSM 18042</strain>
    </source>
</reference>
<feature type="transmembrane region" description="Helical" evidence="2">
    <location>
        <begin position="208"/>
        <end position="227"/>
    </location>
</feature>
<gene>
    <name evidence="4" type="ORF">QC815_16860</name>
</gene>
<keyword evidence="2" id="KW-0812">Transmembrane</keyword>
<dbReference type="NCBIfam" id="TIGR02123">
    <property type="entry name" value="TRAP_fused"/>
    <property type="match status" value="1"/>
</dbReference>
<evidence type="ECO:0000256" key="2">
    <source>
        <dbReference type="SAM" id="Phobius"/>
    </source>
</evidence>
<name>A0ABU1GGI0_9GAMM</name>
<dbReference type="RefSeq" id="WP_310541173.1">
    <property type="nucleotide sequence ID" value="NZ_JARWAI010000017.1"/>
</dbReference>
<feature type="transmembrane region" description="Helical" evidence="2">
    <location>
        <begin position="565"/>
        <end position="583"/>
    </location>
</feature>
<accession>A0ABU1GGI0</accession>
<feature type="transmembrane region" description="Helical" evidence="2">
    <location>
        <begin position="402"/>
        <end position="421"/>
    </location>
</feature>
<feature type="transmembrane region" description="Helical" evidence="2">
    <location>
        <begin position="149"/>
        <end position="167"/>
    </location>
</feature>
<organism evidence="4 5">
    <name type="scientific">Vreelandella gomseomensis</name>
    <dbReference type="NCBI Taxonomy" id="370766"/>
    <lineage>
        <taxon>Bacteria</taxon>
        <taxon>Pseudomonadati</taxon>
        <taxon>Pseudomonadota</taxon>
        <taxon>Gammaproteobacteria</taxon>
        <taxon>Oceanospirillales</taxon>
        <taxon>Halomonadaceae</taxon>
        <taxon>Vreelandella</taxon>
    </lineage>
</organism>
<feature type="transmembrane region" description="Helical" evidence="2">
    <location>
        <begin position="277"/>
        <end position="299"/>
    </location>
</feature>
<feature type="transmembrane region" description="Helical" evidence="2">
    <location>
        <begin position="234"/>
        <end position="257"/>
    </location>
</feature>
<evidence type="ECO:0000313" key="4">
    <source>
        <dbReference type="EMBL" id="MDR5876581.1"/>
    </source>
</evidence>
<keyword evidence="1" id="KW-0997">Cell inner membrane</keyword>
<feature type="transmembrane region" description="Helical" evidence="2">
    <location>
        <begin position="656"/>
        <end position="678"/>
    </location>
</feature>
<feature type="transmembrane region" description="Helical" evidence="2">
    <location>
        <begin position="106"/>
        <end position="129"/>
    </location>
</feature>
<feature type="domain" description="TRAP C4-dicarboxylate transport system permease DctM subunit" evidence="3">
    <location>
        <begin position="220"/>
        <end position="650"/>
    </location>
</feature>
<dbReference type="PANTHER" id="PTHR43849:SF2">
    <property type="entry name" value="BLL3936 PROTEIN"/>
    <property type="match status" value="1"/>
</dbReference>
<dbReference type="InterPro" id="IPR010656">
    <property type="entry name" value="DctM"/>
</dbReference>
<evidence type="ECO:0000256" key="1">
    <source>
        <dbReference type="RuleBase" id="RU369079"/>
    </source>
</evidence>
<keyword evidence="1" id="KW-1003">Cell membrane</keyword>
<dbReference type="EMBL" id="JARWAI010000017">
    <property type="protein sequence ID" value="MDR5876581.1"/>
    <property type="molecule type" value="Genomic_DNA"/>
</dbReference>
<evidence type="ECO:0000313" key="5">
    <source>
        <dbReference type="Proteomes" id="UP001269267"/>
    </source>
</evidence>
<evidence type="ECO:0000259" key="3">
    <source>
        <dbReference type="Pfam" id="PF06808"/>
    </source>
</evidence>
<sequence length="733" mass="77575">MSQKIDQEPNGLKDDASADSPATELLAEGVDEEIVESNRRLFTGWQFLLFAALAIGYSSFHLISLNVYPLETWSFRIVHIAGALVLGYGLFAGARFADDDHQASGAWLKWLSYALLVPAAYTLAQVFLMQQTLSGGAMRIDPSVENWHFGYPLMATTAGAIVLSWFYRQARHRFNPADLVLMVCALASAGYLLVAFNTNMRMSTGTSFAPPGISWAAIAGSLLILELTRRVAGLALVVISAVFLTYVFAGPYLPGFLGYPGLSLQRFFSQVYTDTGILGPTTAVSSTYIILFIIFAAFLQASKVGDYFVNFAFAAAGRARGGPAKVSIFASGLMGMINGTSAGNVVSTGSLTIPLMKKVGYPARSAGAIEAAASTGGQIMPPIMGAGAFIMAEVTGIPYTEIAIAAIIPAILYFASVYFMVDFEAARKGMRGMREDEIPLFSKLVKQVYLFAPIIILIVALFMGYSVIRAGTLATASAAVVSWISPNKMGLRAILKALQLAGTMSIQIIAVCACAGLIVGVISLTGVGARFSSLLLGLAGVSQLLALFFAMLISIMLGMGMPTTAAYAVAASVVAPGLINIGIEPLVAHFFVFYFAVVSAITPPVALASYAAAGISGDNPMGTSVASFKIGLAAFIVPFMFFYSPAMLMEGSAMQILRVGVTATLGIVLLSGMVQKWFFGPVNTLQRVVMLVGAIFMIYGGIYTDVLGLVIGAVLFVMQRKQHGNADNTPSTT</sequence>
<keyword evidence="2" id="KW-0472">Membrane</keyword>
<dbReference type="InterPro" id="IPR011853">
    <property type="entry name" value="TRAP_DctM-Dct_fused"/>
</dbReference>
<comment type="subcellular location">
    <subcellularLocation>
        <location evidence="1">Cell inner membrane</location>
        <topology evidence="1">Multi-pass membrane protein</topology>
    </subcellularLocation>
</comment>
<comment type="function">
    <text evidence="1">Part of the tripartite ATP-independent periplasmic (TRAP) transport system.</text>
</comment>